<evidence type="ECO:0000313" key="13">
    <source>
        <dbReference type="EMBL" id="EDS02495.1"/>
    </source>
</evidence>
<dbReference type="HOGENOM" id="CLU_034879_5_1_10"/>
<dbReference type="Gene3D" id="1.10.357.140">
    <property type="entry name" value="UbiA prenyltransferase"/>
    <property type="match status" value="1"/>
</dbReference>
<dbReference type="InterPro" id="IPR006371">
    <property type="entry name" value="Polyprenyltransferase_UbiA-li"/>
</dbReference>
<dbReference type="GO" id="GO:0006744">
    <property type="term" value="P:ubiquinone biosynthetic process"/>
    <property type="evidence" value="ECO:0007669"/>
    <property type="project" value="UniProtKB-KW"/>
</dbReference>
<evidence type="ECO:0000256" key="8">
    <source>
        <dbReference type="ARBA" id="ARBA00022692"/>
    </source>
</evidence>
<dbReference type="AlphaFoldDB" id="B0MYB7"/>
<accession>B0MYB7</accession>
<dbReference type="eggNOG" id="COG0382">
    <property type="taxonomic scope" value="Bacteria"/>
</dbReference>
<evidence type="ECO:0000256" key="10">
    <source>
        <dbReference type="ARBA" id="ARBA00023136"/>
    </source>
</evidence>
<evidence type="ECO:0000256" key="1">
    <source>
        <dbReference type="ARBA" id="ARBA00001946"/>
    </source>
</evidence>
<protein>
    <recommendedName>
        <fullName evidence="11">4-hydroxybenzoate polyprenyltransferase</fullName>
        <ecNumber evidence="11">2.5.1.39</ecNumber>
    </recommendedName>
</protein>
<evidence type="ECO:0000256" key="11">
    <source>
        <dbReference type="ARBA" id="ARBA00034524"/>
    </source>
</evidence>
<feature type="transmembrane region" description="Helical" evidence="12">
    <location>
        <begin position="313"/>
        <end position="333"/>
    </location>
</feature>
<organism evidence="13 14">
    <name type="scientific">Alistipes putredinis DSM 17216</name>
    <dbReference type="NCBI Taxonomy" id="445970"/>
    <lineage>
        <taxon>Bacteria</taxon>
        <taxon>Pseudomonadati</taxon>
        <taxon>Bacteroidota</taxon>
        <taxon>Bacteroidia</taxon>
        <taxon>Bacteroidales</taxon>
        <taxon>Rikenellaceae</taxon>
        <taxon>Alistipes</taxon>
    </lineage>
</organism>
<dbReference type="PANTHER" id="PTHR11048:SF28">
    <property type="entry name" value="4-HYDROXYBENZOATE POLYPRENYLTRANSFERASE, MITOCHONDRIAL"/>
    <property type="match status" value="1"/>
</dbReference>
<comment type="caution">
    <text evidence="13">The sequence shown here is derived from an EMBL/GenBank/DDBJ whole genome shotgun (WGS) entry which is preliminary data.</text>
</comment>
<gene>
    <name evidence="13" type="ORF">ALIPUT_02021</name>
</gene>
<comment type="cofactor">
    <cofactor evidence="1">
        <name>Mg(2+)</name>
        <dbReference type="ChEBI" id="CHEBI:18420"/>
    </cofactor>
</comment>
<reference evidence="13" key="1">
    <citation type="submission" date="2007-10" db="EMBL/GenBank/DDBJ databases">
        <authorList>
            <person name="Fulton L."/>
            <person name="Clifton S."/>
            <person name="Fulton B."/>
            <person name="Xu J."/>
            <person name="Minx P."/>
            <person name="Pepin K.H."/>
            <person name="Johnson M."/>
            <person name="Thiruvilangam P."/>
            <person name="Bhonagiri V."/>
            <person name="Nash W.E."/>
            <person name="Mardis E.R."/>
            <person name="Wilson R.K."/>
        </authorList>
    </citation>
    <scope>NUCLEOTIDE SEQUENCE [LARGE SCALE GENOMIC DNA]</scope>
    <source>
        <strain evidence="13">DSM 17216</strain>
    </source>
</reference>
<feature type="transmembrane region" description="Helical" evidence="12">
    <location>
        <begin position="134"/>
        <end position="153"/>
    </location>
</feature>
<feature type="transmembrane region" description="Helical" evidence="12">
    <location>
        <begin position="209"/>
        <end position="233"/>
    </location>
</feature>
<dbReference type="CDD" id="cd13959">
    <property type="entry name" value="PT_UbiA_COQ2"/>
    <property type="match status" value="1"/>
</dbReference>
<dbReference type="Pfam" id="PF01040">
    <property type="entry name" value="UbiA"/>
    <property type="match status" value="1"/>
</dbReference>
<evidence type="ECO:0000256" key="12">
    <source>
        <dbReference type="SAM" id="Phobius"/>
    </source>
</evidence>
<evidence type="ECO:0000256" key="2">
    <source>
        <dbReference type="ARBA" id="ARBA00004141"/>
    </source>
</evidence>
<dbReference type="GO" id="GO:0008412">
    <property type="term" value="F:4-hydroxybenzoate polyprenyltransferase activity"/>
    <property type="evidence" value="ECO:0007669"/>
    <property type="project" value="UniProtKB-EC"/>
</dbReference>
<evidence type="ECO:0000256" key="9">
    <source>
        <dbReference type="ARBA" id="ARBA00022989"/>
    </source>
</evidence>
<dbReference type="InterPro" id="IPR039653">
    <property type="entry name" value="Prenyltransferase"/>
</dbReference>
<sequence>MCKDNIFPEKNNGFQALSGADFLPWSYSAAEKNDYFCDHKIESTMIRQYAGLVKFAHTIFAMPFALVGFVYALRTEGISSDCSGRYGWVVLLLQVLLCMVFARNAAMGFNRWADRRIDKANPRTADREIPAGKISARAALRFVIVNALLFIVTASTINLLTGLLSPVALFVILMYSYCKRFTALAHLVLGLGLGIAPVGAYIAVTGHFAWPPCILALLVMTWCGGFDIIYALQDADFDRKNGLYSIPARFSARVSLLFSILLHVVSVAALFWFGSYCPQNGWLWLGEGIFTLILVAEHLLVTPTRQRNIGIAFGTLNGIASTVLAVFVITALLRG</sequence>
<evidence type="ECO:0000313" key="14">
    <source>
        <dbReference type="Proteomes" id="UP000005819"/>
    </source>
</evidence>
<evidence type="ECO:0000256" key="4">
    <source>
        <dbReference type="ARBA" id="ARBA00022475"/>
    </source>
</evidence>
<comment type="similarity">
    <text evidence="3">Belongs to the UbiA prenyltransferase family.</text>
</comment>
<dbReference type="InterPro" id="IPR044878">
    <property type="entry name" value="UbiA_sf"/>
</dbReference>
<dbReference type="Gene3D" id="1.20.120.1780">
    <property type="entry name" value="UbiA prenyltransferase"/>
    <property type="match status" value="1"/>
</dbReference>
<keyword evidence="8 12" id="KW-0812">Transmembrane</keyword>
<feature type="transmembrane region" description="Helical" evidence="12">
    <location>
        <begin position="281"/>
        <end position="301"/>
    </location>
</feature>
<reference evidence="13" key="2">
    <citation type="submission" date="2013-09" db="EMBL/GenBank/DDBJ databases">
        <title>Draft genome sequence of Alistipes putredinis (DSM 17216).</title>
        <authorList>
            <person name="Sudarsanam P."/>
            <person name="Ley R."/>
            <person name="Guruge J."/>
            <person name="Turnbaugh P.J."/>
            <person name="Mahowald M."/>
            <person name="Liep D."/>
            <person name="Gordon J."/>
        </authorList>
    </citation>
    <scope>NUCLEOTIDE SEQUENCE</scope>
    <source>
        <strain evidence="13">DSM 17216</strain>
    </source>
</reference>
<proteinExistence type="inferred from homology"/>
<feature type="transmembrane region" description="Helical" evidence="12">
    <location>
        <begin position="86"/>
        <end position="113"/>
    </location>
</feature>
<keyword evidence="4" id="KW-1003">Cell membrane</keyword>
<keyword evidence="9 12" id="KW-1133">Transmembrane helix</keyword>
<dbReference type="InterPro" id="IPR000537">
    <property type="entry name" value="UbiA_prenyltransferase"/>
</dbReference>
<dbReference type="FunFam" id="1.10.357.140:FF:000008">
    <property type="entry name" value="4-hydroxybenzoate octaprenyltransferase"/>
    <property type="match status" value="1"/>
</dbReference>
<feature type="transmembrane region" description="Helical" evidence="12">
    <location>
        <begin position="254"/>
        <end position="275"/>
    </location>
</feature>
<dbReference type="Proteomes" id="UP000005819">
    <property type="component" value="Unassembled WGS sequence"/>
</dbReference>
<dbReference type="EMBL" id="ABFK02000020">
    <property type="protein sequence ID" value="EDS02495.1"/>
    <property type="molecule type" value="Genomic_DNA"/>
</dbReference>
<evidence type="ECO:0000256" key="5">
    <source>
        <dbReference type="ARBA" id="ARBA00022519"/>
    </source>
</evidence>
<dbReference type="FunFam" id="1.20.120.1780:FF:000001">
    <property type="entry name" value="4-hydroxybenzoate octaprenyltransferase"/>
    <property type="match status" value="1"/>
</dbReference>
<keyword evidence="10 12" id="KW-0472">Membrane</keyword>
<dbReference type="NCBIfam" id="TIGR01475">
    <property type="entry name" value="ubiA_other"/>
    <property type="match status" value="1"/>
</dbReference>
<keyword evidence="14" id="KW-1185">Reference proteome</keyword>
<evidence type="ECO:0000256" key="6">
    <source>
        <dbReference type="ARBA" id="ARBA00022679"/>
    </source>
</evidence>
<feature type="transmembrane region" description="Helical" evidence="12">
    <location>
        <begin position="184"/>
        <end position="203"/>
    </location>
</feature>
<keyword evidence="7" id="KW-0831">Ubiquinone biosynthesis</keyword>
<dbReference type="EC" id="2.5.1.39" evidence="11"/>
<name>B0MYB7_9BACT</name>
<evidence type="ECO:0000256" key="3">
    <source>
        <dbReference type="ARBA" id="ARBA00005985"/>
    </source>
</evidence>
<evidence type="ECO:0000256" key="7">
    <source>
        <dbReference type="ARBA" id="ARBA00022688"/>
    </source>
</evidence>
<comment type="subcellular location">
    <subcellularLocation>
        <location evidence="2">Membrane</location>
        <topology evidence="2">Multi-pass membrane protein</topology>
    </subcellularLocation>
</comment>
<keyword evidence="6 13" id="KW-0808">Transferase</keyword>
<keyword evidence="5" id="KW-0997">Cell inner membrane</keyword>
<dbReference type="PANTHER" id="PTHR11048">
    <property type="entry name" value="PRENYLTRANSFERASES"/>
    <property type="match status" value="1"/>
</dbReference>
<dbReference type="GO" id="GO:0005886">
    <property type="term" value="C:plasma membrane"/>
    <property type="evidence" value="ECO:0007669"/>
    <property type="project" value="TreeGrafter"/>
</dbReference>
<feature type="transmembrane region" description="Helical" evidence="12">
    <location>
        <begin position="55"/>
        <end position="74"/>
    </location>
</feature>